<protein>
    <submittedName>
        <fullName evidence="2">PilZ domain-containing protein</fullName>
    </submittedName>
</protein>
<feature type="domain" description="PilZ" evidence="1">
    <location>
        <begin position="22"/>
        <end position="100"/>
    </location>
</feature>
<dbReference type="Gene3D" id="2.40.10.220">
    <property type="entry name" value="predicted glycosyltransferase like domains"/>
    <property type="match status" value="1"/>
</dbReference>
<keyword evidence="3" id="KW-1185">Reference proteome</keyword>
<reference evidence="2 3" key="1">
    <citation type="submission" date="2016-10" db="EMBL/GenBank/DDBJ databases">
        <authorList>
            <person name="de Groot N.N."/>
        </authorList>
    </citation>
    <scope>NUCLEOTIDE SEQUENCE [LARGE SCALE GENOMIC DNA]</scope>
    <source>
        <strain evidence="2 3">DSM 21001</strain>
    </source>
</reference>
<evidence type="ECO:0000259" key="1">
    <source>
        <dbReference type="Pfam" id="PF07238"/>
    </source>
</evidence>
<dbReference type="STRING" id="474950.SAMN05421771_3743"/>
<dbReference type="Proteomes" id="UP000199024">
    <property type="component" value="Unassembled WGS sequence"/>
</dbReference>
<dbReference type="RefSeq" id="WP_089842467.1">
    <property type="nucleotide sequence ID" value="NZ_FOZL01000002.1"/>
</dbReference>
<gene>
    <name evidence="2" type="ORF">SAMN05421771_3743</name>
</gene>
<name>A0A1I6MY54_9BACT</name>
<dbReference type="InterPro" id="IPR009875">
    <property type="entry name" value="PilZ_domain"/>
</dbReference>
<dbReference type="EMBL" id="FOZL01000002">
    <property type="protein sequence ID" value="SFS20646.1"/>
    <property type="molecule type" value="Genomic_DNA"/>
</dbReference>
<dbReference type="AlphaFoldDB" id="A0A1I6MY54"/>
<accession>A0A1I6MY54</accession>
<dbReference type="GO" id="GO:0035438">
    <property type="term" value="F:cyclic-di-GMP binding"/>
    <property type="evidence" value="ECO:0007669"/>
    <property type="project" value="InterPro"/>
</dbReference>
<dbReference type="SUPFAM" id="SSF141371">
    <property type="entry name" value="PilZ domain-like"/>
    <property type="match status" value="1"/>
</dbReference>
<organism evidence="2 3">
    <name type="scientific">Granulicella pectinivorans</name>
    <dbReference type="NCBI Taxonomy" id="474950"/>
    <lineage>
        <taxon>Bacteria</taxon>
        <taxon>Pseudomonadati</taxon>
        <taxon>Acidobacteriota</taxon>
        <taxon>Terriglobia</taxon>
        <taxon>Terriglobales</taxon>
        <taxon>Acidobacteriaceae</taxon>
        <taxon>Granulicella</taxon>
    </lineage>
</organism>
<dbReference type="OrthoDB" id="122570at2"/>
<evidence type="ECO:0000313" key="2">
    <source>
        <dbReference type="EMBL" id="SFS20646.1"/>
    </source>
</evidence>
<proteinExistence type="predicted"/>
<dbReference type="Pfam" id="PF07238">
    <property type="entry name" value="PilZ"/>
    <property type="match status" value="1"/>
</dbReference>
<sequence length="117" mass="12934">MFKPGGGPTARDWQKLTSDTPVRSAVRFPIRMAIRLQTEHGEVDAVTEDVSANGLLFTGRHLPDANSRIEFTMTMPGAIMGHSKDTVIHCTGRIVRHQKRVTDEIAAAVIDEYFLTA</sequence>
<evidence type="ECO:0000313" key="3">
    <source>
        <dbReference type="Proteomes" id="UP000199024"/>
    </source>
</evidence>